<evidence type="ECO:0000256" key="4">
    <source>
        <dbReference type="PIRSR" id="PIRSR613078-2"/>
    </source>
</evidence>
<dbReference type="InterPro" id="IPR001345">
    <property type="entry name" value="PG/BPGM_mutase_AS"/>
</dbReference>
<dbReference type="Gene3D" id="3.40.50.1240">
    <property type="entry name" value="Phosphoglycerate mutase-like"/>
    <property type="match status" value="1"/>
</dbReference>
<name>A0A0R1VKZ2_9LACO</name>
<dbReference type="InterPro" id="IPR050275">
    <property type="entry name" value="PGM_Phosphatase"/>
</dbReference>
<keyword evidence="6" id="KW-1185">Reference proteome</keyword>
<dbReference type="PANTHER" id="PTHR48100:SF1">
    <property type="entry name" value="HISTIDINE PHOSPHATASE FAMILY PROTEIN-RELATED"/>
    <property type="match status" value="1"/>
</dbReference>
<dbReference type="AlphaFoldDB" id="A0A0R1VKZ2"/>
<dbReference type="PROSITE" id="PS00175">
    <property type="entry name" value="PG_MUTASE"/>
    <property type="match status" value="1"/>
</dbReference>
<sequence length="203" mass="22951">MTTLYIIRHGQSQANAKGILQGSHIDTPLTAKGRQQAQLVSSQLKRQRLQFDLVYASPLLRAAQTAAIIAPKSVTVFDSRLKEFDYGLWDGELEKTIWKKFPDCFDLRHNLLPGTSEINHGDNFEQVTFRLQQLFAELVNRHPQKKILIASHGFTIKLMMNAVLGINRLSSLNEPTNAGLTKIELTPQTQTVYYFNRDLTAAN</sequence>
<dbReference type="OrthoDB" id="9782128at2"/>
<dbReference type="SMART" id="SM00855">
    <property type="entry name" value="PGAM"/>
    <property type="match status" value="1"/>
</dbReference>
<keyword evidence="2" id="KW-0413">Isomerase</keyword>
<gene>
    <name evidence="5" type="ORF">FC89_GL001135</name>
</gene>
<evidence type="ECO:0000313" key="5">
    <source>
        <dbReference type="EMBL" id="KRM06263.1"/>
    </source>
</evidence>
<evidence type="ECO:0000313" key="6">
    <source>
        <dbReference type="Proteomes" id="UP000051451"/>
    </source>
</evidence>
<accession>A0A0R1VKZ2</accession>
<dbReference type="PANTHER" id="PTHR48100">
    <property type="entry name" value="BROAD-SPECIFICITY PHOSPHATASE YOR283W-RELATED"/>
    <property type="match status" value="1"/>
</dbReference>
<feature type="binding site" evidence="4">
    <location>
        <begin position="83"/>
        <end position="86"/>
    </location>
    <ligand>
        <name>substrate</name>
    </ligand>
</feature>
<evidence type="ECO:0000256" key="1">
    <source>
        <dbReference type="ARBA" id="ARBA00023152"/>
    </source>
</evidence>
<dbReference type="SUPFAM" id="SSF53254">
    <property type="entry name" value="Phosphoglycerate mutase-like"/>
    <property type="match status" value="1"/>
</dbReference>
<feature type="binding site" evidence="4">
    <location>
        <position position="61"/>
    </location>
    <ligand>
        <name>substrate</name>
    </ligand>
</feature>
<dbReference type="STRING" id="1423750.FC89_GL001135"/>
<keyword evidence="1" id="KW-0324">Glycolysis</keyword>
<feature type="active site" description="Proton donor/acceptor" evidence="3">
    <location>
        <position position="83"/>
    </location>
</feature>
<dbReference type="GeneID" id="98319153"/>
<dbReference type="GO" id="GO:0016791">
    <property type="term" value="F:phosphatase activity"/>
    <property type="evidence" value="ECO:0007669"/>
    <property type="project" value="TreeGrafter"/>
</dbReference>
<dbReference type="Pfam" id="PF00300">
    <property type="entry name" value="His_Phos_1"/>
    <property type="match status" value="1"/>
</dbReference>
<feature type="active site" description="Tele-phosphohistidine intermediate" evidence="3">
    <location>
        <position position="9"/>
    </location>
</feature>
<dbReference type="InterPro" id="IPR029033">
    <property type="entry name" value="His_PPase_superfam"/>
</dbReference>
<evidence type="ECO:0000256" key="2">
    <source>
        <dbReference type="ARBA" id="ARBA00023235"/>
    </source>
</evidence>
<dbReference type="PATRIC" id="fig|1423750.3.peg.1161"/>
<dbReference type="EMBL" id="AZGB01000016">
    <property type="protein sequence ID" value="KRM06263.1"/>
    <property type="molecule type" value="Genomic_DNA"/>
</dbReference>
<dbReference type="Proteomes" id="UP000051451">
    <property type="component" value="Unassembled WGS sequence"/>
</dbReference>
<comment type="caution">
    <text evidence="5">The sequence shown here is derived from an EMBL/GenBank/DDBJ whole genome shotgun (WGS) entry which is preliminary data.</text>
</comment>
<dbReference type="InterPro" id="IPR013078">
    <property type="entry name" value="His_Pase_superF_clade-1"/>
</dbReference>
<organism evidence="5 6">
    <name type="scientific">Liquorilactobacillus ghanensis DSM 18630</name>
    <dbReference type="NCBI Taxonomy" id="1423750"/>
    <lineage>
        <taxon>Bacteria</taxon>
        <taxon>Bacillati</taxon>
        <taxon>Bacillota</taxon>
        <taxon>Bacilli</taxon>
        <taxon>Lactobacillales</taxon>
        <taxon>Lactobacillaceae</taxon>
        <taxon>Liquorilactobacillus</taxon>
    </lineage>
</organism>
<reference evidence="5 6" key="1">
    <citation type="journal article" date="2015" name="Genome Announc.">
        <title>Expanding the biotechnology potential of lactobacilli through comparative genomics of 213 strains and associated genera.</title>
        <authorList>
            <person name="Sun Z."/>
            <person name="Harris H.M."/>
            <person name="McCann A."/>
            <person name="Guo C."/>
            <person name="Argimon S."/>
            <person name="Zhang W."/>
            <person name="Yang X."/>
            <person name="Jeffery I.B."/>
            <person name="Cooney J.C."/>
            <person name="Kagawa T.F."/>
            <person name="Liu W."/>
            <person name="Song Y."/>
            <person name="Salvetti E."/>
            <person name="Wrobel A."/>
            <person name="Rasinkangas P."/>
            <person name="Parkhill J."/>
            <person name="Rea M.C."/>
            <person name="O'Sullivan O."/>
            <person name="Ritari J."/>
            <person name="Douillard F.P."/>
            <person name="Paul Ross R."/>
            <person name="Yang R."/>
            <person name="Briner A.E."/>
            <person name="Felis G.E."/>
            <person name="de Vos W.M."/>
            <person name="Barrangou R."/>
            <person name="Klaenhammer T.R."/>
            <person name="Caufield P.W."/>
            <person name="Cui Y."/>
            <person name="Zhang H."/>
            <person name="O'Toole P.W."/>
        </authorList>
    </citation>
    <scope>NUCLEOTIDE SEQUENCE [LARGE SCALE GENOMIC DNA]</scope>
    <source>
        <strain evidence="5 6">DSM 18630</strain>
    </source>
</reference>
<feature type="binding site" evidence="4">
    <location>
        <begin position="8"/>
        <end position="15"/>
    </location>
    <ligand>
        <name>substrate</name>
    </ligand>
</feature>
<dbReference type="RefSeq" id="WP_057871873.1">
    <property type="nucleotide sequence ID" value="NZ_AZGB01000016.1"/>
</dbReference>
<dbReference type="CDD" id="cd07067">
    <property type="entry name" value="HP_PGM_like"/>
    <property type="match status" value="1"/>
</dbReference>
<evidence type="ECO:0000256" key="3">
    <source>
        <dbReference type="PIRSR" id="PIRSR613078-1"/>
    </source>
</evidence>
<proteinExistence type="predicted"/>
<dbReference type="GO" id="GO:0005737">
    <property type="term" value="C:cytoplasm"/>
    <property type="evidence" value="ECO:0007669"/>
    <property type="project" value="TreeGrafter"/>
</dbReference>
<protein>
    <submittedName>
        <fullName evidence="5">Phosphoglycerate mutase</fullName>
    </submittedName>
</protein>